<keyword evidence="1" id="KW-0175">Coiled coil</keyword>
<evidence type="ECO:0000256" key="2">
    <source>
        <dbReference type="ARBA" id="ARBA00023175"/>
    </source>
</evidence>
<accession>A0A813FCC6</accession>
<feature type="compositionally biased region" description="Low complexity" evidence="4">
    <location>
        <begin position="556"/>
        <end position="585"/>
    </location>
</feature>
<dbReference type="InterPro" id="IPR001752">
    <property type="entry name" value="Kinesin_motor_dom"/>
</dbReference>
<keyword evidence="7" id="KW-1185">Reference proteome</keyword>
<sequence length="657" mass="72635">MTNPDKTLGDASVAAANAPQLFGGSSAAKAAPPSTFDLDAVFGPEASQQDVYSPVEATIRSVLRGQNGAVLCYGQTSAGKTFTMEGPHEASLHGGSEDSDGIIPRALQTLFGGTGGTSQNSASGEFQLHMSMIEIHPRAEELRLGRPAVPARAGAAGCWCRWLLAAERPMDAGASSGHSRGEEDAEEDALGRQRAASAPPPQRGLWVWEEAKDGDSCKGQQDDDLEEKVQDNEKQLHVPSVDNEVQLHVPSGNSSEEQVSSKEQVENQAEKKLHVLSETSSEEQVEQKVEGDGKREELGEEMLKEKLEDKFGDKKLEEFEDSVEEKVEDSEQLEELTEAKFEEKPGEKLVELNSEEKSEEQIAETETFDENPEEVGEEAKDRRVEEGNDQFEASAVEQESEAAIEDLHCFAALFEEVDCTAALFEEVDCPTASCFSLFGATCQQQRQQQQQEQAELTPEMCTDTRQQQQRQQQQQQQQQQQASGGLIKAQAAEGGIKDEDEEIRLEEDDLVFEDSVEFGDDDDDEPDQHELKQDNNNNNADNNKINKKTKKKNNNNDKNNNKNNSSNNNRNSNNNNNDNDNNNNNMDIELLEVDPMLGSLLLQQLAAKEVRCQALRAENARLRDKAKLAGWEPQKLWELRSFIVLLALFLLGANGIQ</sequence>
<keyword evidence="3" id="KW-0547">Nucleotide-binding</keyword>
<feature type="compositionally biased region" description="Basic and acidic residues" evidence="4">
    <location>
        <begin position="259"/>
        <end position="275"/>
    </location>
</feature>
<keyword evidence="2 3" id="KW-0505">Motor protein</keyword>
<feature type="compositionally biased region" description="Acidic residues" evidence="4">
    <location>
        <begin position="361"/>
        <end position="376"/>
    </location>
</feature>
<feature type="domain" description="Kinesin motor" evidence="5">
    <location>
        <begin position="1"/>
        <end position="136"/>
    </location>
</feature>
<dbReference type="SMART" id="SM00129">
    <property type="entry name" value="KISc"/>
    <property type="match status" value="1"/>
</dbReference>
<feature type="region of interest" description="Disordered" evidence="4">
    <location>
        <begin position="454"/>
        <end position="586"/>
    </location>
</feature>
<dbReference type="Proteomes" id="UP000654075">
    <property type="component" value="Unassembled WGS sequence"/>
</dbReference>
<gene>
    <name evidence="6" type="ORF">PGLA1383_LOCUS27970</name>
</gene>
<dbReference type="InterPro" id="IPR027417">
    <property type="entry name" value="P-loop_NTPase"/>
</dbReference>
<feature type="compositionally biased region" description="Acidic residues" evidence="4">
    <location>
        <begin position="498"/>
        <end position="527"/>
    </location>
</feature>
<feature type="region of interest" description="Disordered" evidence="4">
    <location>
        <begin position="171"/>
        <end position="400"/>
    </location>
</feature>
<dbReference type="GO" id="GO:0005524">
    <property type="term" value="F:ATP binding"/>
    <property type="evidence" value="ECO:0007669"/>
    <property type="project" value="UniProtKB-UniRule"/>
</dbReference>
<comment type="caution">
    <text evidence="6">The sequence shown here is derived from an EMBL/GenBank/DDBJ whole genome shotgun (WGS) entry which is preliminary data.</text>
</comment>
<comment type="similarity">
    <text evidence="3">Belongs to the TRAFAC class myosin-kinesin ATPase superfamily. Kinesin family.</text>
</comment>
<feature type="compositionally biased region" description="Basic and acidic residues" evidence="4">
    <location>
        <begin position="285"/>
        <end position="317"/>
    </location>
</feature>
<evidence type="ECO:0000313" key="7">
    <source>
        <dbReference type="Proteomes" id="UP000654075"/>
    </source>
</evidence>
<dbReference type="GO" id="GO:0007018">
    <property type="term" value="P:microtubule-based movement"/>
    <property type="evidence" value="ECO:0007669"/>
    <property type="project" value="InterPro"/>
</dbReference>
<dbReference type="PROSITE" id="PS50067">
    <property type="entry name" value="KINESIN_MOTOR_2"/>
    <property type="match status" value="1"/>
</dbReference>
<protein>
    <recommendedName>
        <fullName evidence="5">Kinesin motor domain-containing protein</fullName>
    </recommendedName>
</protein>
<dbReference type="Gene3D" id="3.40.850.10">
    <property type="entry name" value="Kinesin motor domain"/>
    <property type="match status" value="1"/>
</dbReference>
<name>A0A813FCC6_POLGL</name>
<dbReference type="PANTHER" id="PTHR47968">
    <property type="entry name" value="CENTROMERE PROTEIN E"/>
    <property type="match status" value="1"/>
</dbReference>
<evidence type="ECO:0000256" key="1">
    <source>
        <dbReference type="ARBA" id="ARBA00023054"/>
    </source>
</evidence>
<reference evidence="6" key="1">
    <citation type="submission" date="2021-02" db="EMBL/GenBank/DDBJ databases">
        <authorList>
            <person name="Dougan E. K."/>
            <person name="Rhodes N."/>
            <person name="Thang M."/>
            <person name="Chan C."/>
        </authorList>
    </citation>
    <scope>NUCLEOTIDE SEQUENCE</scope>
</reference>
<keyword evidence="3" id="KW-0067">ATP-binding</keyword>
<feature type="binding site" evidence="3">
    <location>
        <begin position="74"/>
        <end position="81"/>
    </location>
    <ligand>
        <name>ATP</name>
        <dbReference type="ChEBI" id="CHEBI:30616"/>
    </ligand>
</feature>
<evidence type="ECO:0000313" key="6">
    <source>
        <dbReference type="EMBL" id="CAE8610143.1"/>
    </source>
</evidence>
<feature type="compositionally biased region" description="Basic and acidic residues" evidence="4">
    <location>
        <begin position="377"/>
        <end position="386"/>
    </location>
</feature>
<dbReference type="GO" id="GO:0003777">
    <property type="term" value="F:microtubule motor activity"/>
    <property type="evidence" value="ECO:0007669"/>
    <property type="project" value="InterPro"/>
</dbReference>
<feature type="compositionally biased region" description="Acidic residues" evidence="4">
    <location>
        <begin position="318"/>
        <end position="336"/>
    </location>
</feature>
<feature type="compositionally biased region" description="Low complexity" evidence="4">
    <location>
        <begin position="465"/>
        <end position="481"/>
    </location>
</feature>
<dbReference type="AlphaFoldDB" id="A0A813FCC6"/>
<dbReference type="Pfam" id="PF00225">
    <property type="entry name" value="Kinesin"/>
    <property type="match status" value="1"/>
</dbReference>
<dbReference type="InterPro" id="IPR027640">
    <property type="entry name" value="Kinesin-like_fam"/>
</dbReference>
<dbReference type="OrthoDB" id="3176171at2759"/>
<dbReference type="GO" id="GO:0008017">
    <property type="term" value="F:microtubule binding"/>
    <property type="evidence" value="ECO:0007669"/>
    <property type="project" value="InterPro"/>
</dbReference>
<feature type="compositionally biased region" description="Low complexity" evidence="4">
    <location>
        <begin position="534"/>
        <end position="543"/>
    </location>
</feature>
<organism evidence="6 7">
    <name type="scientific">Polarella glacialis</name>
    <name type="common">Dinoflagellate</name>
    <dbReference type="NCBI Taxonomy" id="89957"/>
    <lineage>
        <taxon>Eukaryota</taxon>
        <taxon>Sar</taxon>
        <taxon>Alveolata</taxon>
        <taxon>Dinophyceae</taxon>
        <taxon>Suessiales</taxon>
        <taxon>Suessiaceae</taxon>
        <taxon>Polarella</taxon>
    </lineage>
</organism>
<dbReference type="SUPFAM" id="SSF52540">
    <property type="entry name" value="P-loop containing nucleoside triphosphate hydrolases"/>
    <property type="match status" value="1"/>
</dbReference>
<feature type="compositionally biased region" description="Basic and acidic residues" evidence="4">
    <location>
        <begin position="337"/>
        <end position="360"/>
    </location>
</feature>
<dbReference type="InterPro" id="IPR036961">
    <property type="entry name" value="Kinesin_motor_dom_sf"/>
</dbReference>
<evidence type="ECO:0000256" key="4">
    <source>
        <dbReference type="SAM" id="MobiDB-lite"/>
    </source>
</evidence>
<evidence type="ECO:0000256" key="3">
    <source>
        <dbReference type="PROSITE-ProRule" id="PRU00283"/>
    </source>
</evidence>
<evidence type="ECO:0000259" key="5">
    <source>
        <dbReference type="PROSITE" id="PS50067"/>
    </source>
</evidence>
<dbReference type="PANTHER" id="PTHR47968:SF75">
    <property type="entry name" value="CENTROMERE-ASSOCIATED PROTEIN E"/>
    <property type="match status" value="1"/>
</dbReference>
<feature type="compositionally biased region" description="Basic and acidic residues" evidence="4">
    <location>
        <begin position="227"/>
        <end position="236"/>
    </location>
</feature>
<dbReference type="EMBL" id="CAJNNV010024549">
    <property type="protein sequence ID" value="CAE8610143.1"/>
    <property type="molecule type" value="Genomic_DNA"/>
</dbReference>
<proteinExistence type="inferred from homology"/>